<evidence type="ECO:0000259" key="3">
    <source>
        <dbReference type="PROSITE" id="PS50887"/>
    </source>
</evidence>
<dbReference type="PANTHER" id="PTHR45138">
    <property type="entry name" value="REGULATORY COMPONENTS OF SENSORY TRANSDUCTION SYSTEM"/>
    <property type="match status" value="1"/>
</dbReference>
<feature type="transmembrane region" description="Helical" evidence="2">
    <location>
        <begin position="120"/>
        <end position="139"/>
    </location>
</feature>
<name>A0ABS7DGX2_9GAMM</name>
<dbReference type="EC" id="2.7.7.65" evidence="1"/>
<evidence type="ECO:0000313" key="4">
    <source>
        <dbReference type="EMBL" id="MBW7570551.1"/>
    </source>
</evidence>
<dbReference type="Gene3D" id="3.30.70.270">
    <property type="match status" value="1"/>
</dbReference>
<feature type="transmembrane region" description="Helical" evidence="2">
    <location>
        <begin position="214"/>
        <end position="232"/>
    </location>
</feature>
<keyword evidence="2" id="KW-0472">Membrane</keyword>
<proteinExistence type="predicted"/>
<comment type="caution">
    <text evidence="4">The sequence shown here is derived from an EMBL/GenBank/DDBJ whole genome shotgun (WGS) entry which is preliminary data.</text>
</comment>
<dbReference type="EMBL" id="JAGFNY010000021">
    <property type="protein sequence ID" value="MBW7570551.1"/>
    <property type="molecule type" value="Genomic_DNA"/>
</dbReference>
<sequence length="398" mass="45536">MELFKICNVSLLYFSIASVFILYSVLKNENTSATVASKVNAHLTRLLFINGIILVVYFFVSILIVRYSLHDNAPLRTLFCILGFTVGFCSYLYPYYLFILFKKYVFGQNFLKGKLRKLQFLLFAVTAVIYLYIAIKVTSLYYHGEFISDSYFDYLMIIPLVCVINYLCVIKDLHRFLNELFINSFISRKLGIAIEALVIIGPIISFILGWVILAPITFGLFVAFVFLVQIVAHDKAVSIDFLTGLNNRKELIRYLSRMFDKSSVFDNNLHMIFIDIDDFKKINDTFGHNFGDKALLSLSKCMKKSAFDKDCFLCRYAGDEFTVVIKEKTLNTVDSFIKTLLDNLEDENKFGSLPFKISLSVGVVGYSEQYKTLDDFIAAADEAMYLEKQKAKGAIDTK</sequence>
<evidence type="ECO:0000313" key="5">
    <source>
        <dbReference type="Proteomes" id="UP000731465"/>
    </source>
</evidence>
<feature type="transmembrane region" description="Helical" evidence="2">
    <location>
        <begin position="47"/>
        <end position="69"/>
    </location>
</feature>
<dbReference type="SMART" id="SM00267">
    <property type="entry name" value="GGDEF"/>
    <property type="match status" value="1"/>
</dbReference>
<feature type="transmembrane region" description="Helical" evidence="2">
    <location>
        <begin position="6"/>
        <end position="26"/>
    </location>
</feature>
<dbReference type="Proteomes" id="UP000731465">
    <property type="component" value="Unassembled WGS sequence"/>
</dbReference>
<evidence type="ECO:0000256" key="2">
    <source>
        <dbReference type="SAM" id="Phobius"/>
    </source>
</evidence>
<keyword evidence="2" id="KW-1133">Transmembrane helix</keyword>
<dbReference type="PANTHER" id="PTHR45138:SF23">
    <property type="entry name" value="SIGNALING PROTEIN"/>
    <property type="match status" value="1"/>
</dbReference>
<feature type="transmembrane region" description="Helical" evidence="2">
    <location>
        <begin position="190"/>
        <end position="208"/>
    </location>
</feature>
<dbReference type="CDD" id="cd01949">
    <property type="entry name" value="GGDEF"/>
    <property type="match status" value="1"/>
</dbReference>
<feature type="domain" description="GGDEF" evidence="3">
    <location>
        <begin position="267"/>
        <end position="398"/>
    </location>
</feature>
<reference evidence="4 5" key="1">
    <citation type="submission" date="2021-03" db="EMBL/GenBank/DDBJ databases">
        <title>Succinivibrio sp. nov. isolated from feces of cow.</title>
        <authorList>
            <person name="Choi J.-Y."/>
        </authorList>
    </citation>
    <scope>NUCLEOTIDE SEQUENCE [LARGE SCALE GENOMIC DNA]</scope>
    <source>
        <strain evidence="4 5">AGMB01872</strain>
    </source>
</reference>
<dbReference type="SUPFAM" id="SSF55073">
    <property type="entry name" value="Nucleotide cyclase"/>
    <property type="match status" value="1"/>
</dbReference>
<evidence type="ECO:0000256" key="1">
    <source>
        <dbReference type="ARBA" id="ARBA00012528"/>
    </source>
</evidence>
<dbReference type="InterPro" id="IPR043128">
    <property type="entry name" value="Rev_trsase/Diguanyl_cyclase"/>
</dbReference>
<keyword evidence="5" id="KW-1185">Reference proteome</keyword>
<dbReference type="PROSITE" id="PS50887">
    <property type="entry name" value="GGDEF"/>
    <property type="match status" value="1"/>
</dbReference>
<dbReference type="InterPro" id="IPR050469">
    <property type="entry name" value="Diguanylate_Cyclase"/>
</dbReference>
<feature type="transmembrane region" description="Helical" evidence="2">
    <location>
        <begin position="75"/>
        <end position="99"/>
    </location>
</feature>
<keyword evidence="2" id="KW-0812">Transmembrane</keyword>
<dbReference type="InterPro" id="IPR029787">
    <property type="entry name" value="Nucleotide_cyclase"/>
</dbReference>
<gene>
    <name evidence="4" type="ORF">J5V48_06565</name>
</gene>
<organism evidence="4 5">
    <name type="scientific">Succinivibrio faecicola</name>
    <dbReference type="NCBI Taxonomy" id="2820300"/>
    <lineage>
        <taxon>Bacteria</taxon>
        <taxon>Pseudomonadati</taxon>
        <taxon>Pseudomonadota</taxon>
        <taxon>Gammaproteobacteria</taxon>
        <taxon>Aeromonadales</taxon>
        <taxon>Succinivibrionaceae</taxon>
        <taxon>Succinivibrio</taxon>
    </lineage>
</organism>
<accession>A0ABS7DGX2</accession>
<dbReference type="NCBIfam" id="TIGR00254">
    <property type="entry name" value="GGDEF"/>
    <property type="match status" value="1"/>
</dbReference>
<dbReference type="Pfam" id="PF00990">
    <property type="entry name" value="GGDEF"/>
    <property type="match status" value="1"/>
</dbReference>
<dbReference type="RefSeq" id="WP_219937775.1">
    <property type="nucleotide sequence ID" value="NZ_JAGFNY010000021.1"/>
</dbReference>
<feature type="transmembrane region" description="Helical" evidence="2">
    <location>
        <begin position="151"/>
        <end position="169"/>
    </location>
</feature>
<protein>
    <recommendedName>
        <fullName evidence="1">diguanylate cyclase</fullName>
        <ecNumber evidence="1">2.7.7.65</ecNumber>
    </recommendedName>
</protein>
<dbReference type="InterPro" id="IPR000160">
    <property type="entry name" value="GGDEF_dom"/>
</dbReference>